<keyword evidence="3" id="KW-0732">Signal</keyword>
<keyword evidence="2" id="KW-0812">Transmembrane</keyword>
<dbReference type="Pfam" id="PF08434">
    <property type="entry name" value="CLCA"/>
    <property type="match status" value="1"/>
</dbReference>
<evidence type="ECO:0000259" key="4">
    <source>
        <dbReference type="Pfam" id="PF08434"/>
    </source>
</evidence>
<dbReference type="AlphaFoldDB" id="A0A1J1IEC6"/>
<feature type="signal peptide" evidence="3">
    <location>
        <begin position="1"/>
        <end position="19"/>
    </location>
</feature>
<keyword evidence="2" id="KW-1133">Transmembrane helix</keyword>
<evidence type="ECO:0000313" key="6">
    <source>
        <dbReference type="Proteomes" id="UP000183832"/>
    </source>
</evidence>
<accession>A0A1J1IEC6</accession>
<protein>
    <submittedName>
        <fullName evidence="5">CLUMA_CG011964, isoform A</fullName>
    </submittedName>
</protein>
<dbReference type="EMBL" id="CVRI01000048">
    <property type="protein sequence ID" value="CRK98605.1"/>
    <property type="molecule type" value="Genomic_DNA"/>
</dbReference>
<proteinExistence type="predicted"/>
<evidence type="ECO:0000313" key="5">
    <source>
        <dbReference type="EMBL" id="CRK98605.1"/>
    </source>
</evidence>
<sequence length="1036" mass="117481">MSIEVKLIVFAILSYSTTAINGVIQHVEIEIQEDVPADNCKQFIETFKNVLKLSSEQLHSSLDERIQFGSFNIILPSTWSNDCASNATVNNHNGAPIDVKITDTHPIFGDSWWTLQTEACKKRGIQIASSYKNIEDNIEDAAEKFAEEWAKYRYGVFDVHGFVNDSVYPSCHPDNPLCYDAIKLEFNTTNSSYFTLQNPYLPSKQNFMCHRQSPIDIIAQNSDFIGVEGNQPLLEPTFTFSKKKMTRYMVIIDEHIDISIRDSFQFLRDAIRKWIEKDLSHDFTEVGIYLMANASKSDDPDRKLIKSLQGSDNREEIFSILPWYIESSGRSVSKCMINNAVSRSIGMLDDRTRTHGAADSVILIIGPGMFSCQDDSIIMNAIDRNIKISTINYPIIGPNRVDMSHLAYKTGGEAFTVMEQKQNEVQSLLTTFFELSNVLMHISAVNYHGDSSLMPVEIYRKELLDSGSREENRVYFDSFNVDEATEKINFFIYIYDRKERNIENGMKLISPNNKEFSTFSELRAEYHQLAILGNLTGYGSWSYNLKRFFGSPQNHFVQVLAYPKPNTQNFIRAKAWTNRPQGGNPIIIFVQVMQGNLPINDALVEISVTGSNGHNMKIQLFDNGSGDPDITKGDGIYTRYFIPPDVGMWKFQIYVNDNGNTAYVAKENTFLECCGSVIPTSSKLPVTSFQRYLVPMTIFINRDEVAEAKSVLHNIGRIGDLRVLNYNSSSDESKATLEWSGPDVGVDNIKIDYEIRATTGPISNYVRVFIPKKRAITSSNTPDNNSYPSLVPSYDDVTYQNNQNEALLSIEIVILLIVLLAIIFISILCWCCCRRKRKSKKNEKSENIVKSPVAQQNSISIISPPSSQNYNFQSPEAQNNYYTEQPTYSIQNYMDEIPCHQTVGLPIEDDMNSMYIDESEEKKYMKAIRDTYDQNFAHLSNGSLTANGKFLSPYESWTPSQLLHEHDRRHEVYGEIVPPIPPHPYQNNYGYTSSLRAPPPQYSSVNRSLLGQGSMQSVDGGTLLSSDRKKRSVTMV</sequence>
<dbReference type="Proteomes" id="UP000183832">
    <property type="component" value="Unassembled WGS sequence"/>
</dbReference>
<evidence type="ECO:0000256" key="2">
    <source>
        <dbReference type="SAM" id="Phobius"/>
    </source>
</evidence>
<feature type="chain" id="PRO_5012023525" evidence="3">
    <location>
        <begin position="20"/>
        <end position="1036"/>
    </location>
</feature>
<dbReference type="InterPro" id="IPR013642">
    <property type="entry name" value="CLCA_N"/>
</dbReference>
<feature type="transmembrane region" description="Helical" evidence="2">
    <location>
        <begin position="812"/>
        <end position="833"/>
    </location>
</feature>
<feature type="domain" description="Calcium-activated chloride channel N-terminal" evidence="4">
    <location>
        <begin position="25"/>
        <end position="159"/>
    </location>
</feature>
<keyword evidence="6" id="KW-1185">Reference proteome</keyword>
<keyword evidence="2" id="KW-0472">Membrane</keyword>
<feature type="region of interest" description="Disordered" evidence="1">
    <location>
        <begin position="1013"/>
        <end position="1036"/>
    </location>
</feature>
<organism evidence="5 6">
    <name type="scientific">Clunio marinus</name>
    <dbReference type="NCBI Taxonomy" id="568069"/>
    <lineage>
        <taxon>Eukaryota</taxon>
        <taxon>Metazoa</taxon>
        <taxon>Ecdysozoa</taxon>
        <taxon>Arthropoda</taxon>
        <taxon>Hexapoda</taxon>
        <taxon>Insecta</taxon>
        <taxon>Pterygota</taxon>
        <taxon>Neoptera</taxon>
        <taxon>Endopterygota</taxon>
        <taxon>Diptera</taxon>
        <taxon>Nematocera</taxon>
        <taxon>Chironomoidea</taxon>
        <taxon>Chironomidae</taxon>
        <taxon>Clunio</taxon>
    </lineage>
</organism>
<evidence type="ECO:0000256" key="3">
    <source>
        <dbReference type="SAM" id="SignalP"/>
    </source>
</evidence>
<evidence type="ECO:0000256" key="1">
    <source>
        <dbReference type="SAM" id="MobiDB-lite"/>
    </source>
</evidence>
<reference evidence="5 6" key="1">
    <citation type="submission" date="2015-04" db="EMBL/GenBank/DDBJ databases">
        <authorList>
            <person name="Syromyatnikov M.Y."/>
            <person name="Popov V.N."/>
        </authorList>
    </citation>
    <scope>NUCLEOTIDE SEQUENCE [LARGE SCALE GENOMIC DNA]</scope>
</reference>
<name>A0A1J1IEC6_9DIPT</name>
<feature type="compositionally biased region" description="Polar residues" evidence="1">
    <location>
        <begin position="1013"/>
        <end position="1025"/>
    </location>
</feature>
<dbReference type="STRING" id="568069.A0A1J1IEC6"/>
<dbReference type="OrthoDB" id="687730at2759"/>
<gene>
    <name evidence="5" type="ORF">CLUMA_CG011964</name>
</gene>